<comment type="caution">
    <text evidence="1">The sequence shown here is derived from an EMBL/GenBank/DDBJ whole genome shotgun (WGS) entry which is preliminary data.</text>
</comment>
<keyword evidence="2" id="KW-1185">Reference proteome</keyword>
<dbReference type="EMBL" id="JBHULM010000007">
    <property type="protein sequence ID" value="MFD2541785.1"/>
    <property type="molecule type" value="Genomic_DNA"/>
</dbReference>
<dbReference type="InterPro" id="IPR025348">
    <property type="entry name" value="DUF4252"/>
</dbReference>
<accession>A0ABW5K0M6</accession>
<reference evidence="2" key="1">
    <citation type="journal article" date="2019" name="Int. J. Syst. Evol. Microbiol.">
        <title>The Global Catalogue of Microorganisms (GCM) 10K type strain sequencing project: providing services to taxonomists for standard genome sequencing and annotation.</title>
        <authorList>
            <consortium name="The Broad Institute Genomics Platform"/>
            <consortium name="The Broad Institute Genome Sequencing Center for Infectious Disease"/>
            <person name="Wu L."/>
            <person name="Ma J."/>
        </authorList>
    </citation>
    <scope>NUCLEOTIDE SEQUENCE [LARGE SCALE GENOMIC DNA]</scope>
    <source>
        <strain evidence="2">KCTC 42808</strain>
    </source>
</reference>
<name>A0ABW5K0M6_9FLAO</name>
<gene>
    <name evidence="1" type="ORF">ACFSSB_05585</name>
</gene>
<dbReference type="RefSeq" id="WP_379901860.1">
    <property type="nucleotide sequence ID" value="NZ_JBHULM010000007.1"/>
</dbReference>
<protein>
    <submittedName>
        <fullName evidence="1">DUF4252 domain-containing protein</fullName>
    </submittedName>
</protein>
<dbReference type="PROSITE" id="PS51257">
    <property type="entry name" value="PROKAR_LIPOPROTEIN"/>
    <property type="match status" value="1"/>
</dbReference>
<dbReference type="Pfam" id="PF14060">
    <property type="entry name" value="DUF4252"/>
    <property type="match status" value="1"/>
</dbReference>
<proteinExistence type="predicted"/>
<dbReference type="Proteomes" id="UP001597467">
    <property type="component" value="Unassembled WGS sequence"/>
</dbReference>
<sequence length="180" mass="20181">MNTTIKKLCYSLLAVTLLVGCSNKQSLQTYFVDNQEAANFTTVDIPTSIVDFKNADLTEEEKEAYKAIDKLNFLGFKLDTTNKETYEIEKAKVASILEDERYIELGDFNMFGSTLSVKYIGDDDLADEFIVFGSSKEFGFGVLRVLGEDMSPAKLVRLAESMNKGKVDDSQLKGIIDFFK</sequence>
<organism evidence="1 2">
    <name type="scientific">Lacinutrix gracilariae</name>
    <dbReference type="NCBI Taxonomy" id="1747198"/>
    <lineage>
        <taxon>Bacteria</taxon>
        <taxon>Pseudomonadati</taxon>
        <taxon>Bacteroidota</taxon>
        <taxon>Flavobacteriia</taxon>
        <taxon>Flavobacteriales</taxon>
        <taxon>Flavobacteriaceae</taxon>
        <taxon>Lacinutrix</taxon>
    </lineage>
</organism>
<evidence type="ECO:0000313" key="2">
    <source>
        <dbReference type="Proteomes" id="UP001597467"/>
    </source>
</evidence>
<evidence type="ECO:0000313" key="1">
    <source>
        <dbReference type="EMBL" id="MFD2541785.1"/>
    </source>
</evidence>